<keyword evidence="4" id="KW-0342">GTP-binding</keyword>
<feature type="domain" description="Tr-type G" evidence="5">
    <location>
        <begin position="43"/>
        <end position="323"/>
    </location>
</feature>
<evidence type="ECO:0000259" key="5">
    <source>
        <dbReference type="PROSITE" id="PS51722"/>
    </source>
</evidence>
<dbReference type="SUPFAM" id="SSF52540">
    <property type="entry name" value="P-loop containing nucleoside triphosphate hydrolases"/>
    <property type="match status" value="1"/>
</dbReference>
<accession>A0A8R1TWU7</accession>
<dbReference type="GO" id="GO:0005525">
    <property type="term" value="F:GTP binding"/>
    <property type="evidence" value="ECO:0007669"/>
    <property type="project" value="UniProtKB-KW"/>
</dbReference>
<proteinExistence type="predicted"/>
<keyword evidence="1" id="KW-0547">Nucleotide-binding</keyword>
<dbReference type="EnsemblMetazoa" id="OVOC7139.1">
    <property type="protein sequence ID" value="OVOC7139.1"/>
    <property type="gene ID" value="WBGene00243948"/>
</dbReference>
<dbReference type="Pfam" id="PF14492">
    <property type="entry name" value="EFG_III"/>
    <property type="match status" value="1"/>
</dbReference>
<dbReference type="Proteomes" id="UP000024404">
    <property type="component" value="Unassembled WGS sequence"/>
</dbReference>
<name>A0A8R1TWU7_ONCVO</name>
<evidence type="ECO:0000256" key="2">
    <source>
        <dbReference type="ARBA" id="ARBA00022917"/>
    </source>
</evidence>
<dbReference type="Pfam" id="PF03764">
    <property type="entry name" value="EFG_IV"/>
    <property type="match status" value="1"/>
</dbReference>
<dbReference type="Gene3D" id="3.30.70.240">
    <property type="match status" value="1"/>
</dbReference>
<dbReference type="InterPro" id="IPR005517">
    <property type="entry name" value="Transl_elong_EFG/EF2_IV"/>
</dbReference>
<dbReference type="PANTHER" id="PTHR43261:SF1">
    <property type="entry name" value="RIBOSOME-RELEASING FACTOR 2, MITOCHONDRIAL"/>
    <property type="match status" value="1"/>
</dbReference>
<evidence type="ECO:0000313" key="7">
    <source>
        <dbReference type="Proteomes" id="UP000024404"/>
    </source>
</evidence>
<evidence type="ECO:0000256" key="1">
    <source>
        <dbReference type="ARBA" id="ARBA00022741"/>
    </source>
</evidence>
<dbReference type="InterPro" id="IPR009000">
    <property type="entry name" value="Transl_B-barrel_sf"/>
</dbReference>
<sequence>MKSIKLKWFHKNVYNIRMLCTYKPRKPKSSISSKAVNLDVDQKLIRNIGIIAHIDAGKTTVTERLLYLAGSTKFLGNVDSGNTVTDFMELERERGITIQSAAITLFWKKHRINLIDTPGHVDFTLEVERCLRVLDGAVTILDASTGVQAQTITVWRQAKKFSIPSVFFLNKMDKQTADFHRSVDSVTERLGLKNPISVCIPIACKNKHVVEIVDIINKRYLHFDLDDEARWIDLKENYSHFEQMMTAREEMFSKLADLDDHFAEIFLETSSENNALNVEALNAMRRLTLAHQIIPVACGSALRCVQSVSPILDLVVSCLPCPTEKNSFVNKVFGNDLSALVFKIRHDKRLGQLTYARIYTGEIKNMGSLYNANKGSVENKFNVHIPHSDQLELTSSVKAGNIAVLTGMKSTITSDTLVASKKAAEMASERRRKLTDKDLAGVYNLFFKDSAGHLEHSVDPVKSVLLTGIEAPDPVYFCTVEAPSEASNVKFEKALQELAIEDPSLQVRYDNELGQTIIGAMGELHIEVIKDRLQRDYGLNVFMGPLQVAYREVIDSEVTNTTVLNATFGDNELKHECRITFTIKPNRDSGKFKQIVVLLDDNNEYAGVGLYENWLNAINEGCTNALCTGPLAGFTVYDVAVILTDFVTSGKRLNPSVISAAASKCVTEALQKAGTHLLEPIMNIEVITTSKRYADMTLQEIYKRRGIVSESGLECIDDTYVVRCIMPLAELQGFSKNIRIITSGYASIHLETGGYQDVSEQRQKEIVNPIKFGYH</sequence>
<dbReference type="FunFam" id="3.40.50.300:FF:000514">
    <property type="entry name" value="Ribosome-releasing factor 2, mitochondrial"/>
    <property type="match status" value="1"/>
</dbReference>
<dbReference type="InterPro" id="IPR000795">
    <property type="entry name" value="T_Tr_GTP-bd_dom"/>
</dbReference>
<dbReference type="Gene3D" id="3.40.50.300">
    <property type="entry name" value="P-loop containing nucleotide triphosphate hydrolases"/>
    <property type="match status" value="1"/>
</dbReference>
<dbReference type="InterPro" id="IPR000640">
    <property type="entry name" value="EFG_V-like"/>
</dbReference>
<reference evidence="6" key="2">
    <citation type="submission" date="2022-06" db="UniProtKB">
        <authorList>
            <consortium name="EnsemblMetazoa"/>
        </authorList>
    </citation>
    <scope>IDENTIFICATION</scope>
</reference>
<dbReference type="SUPFAM" id="SSF54211">
    <property type="entry name" value="Ribosomal protein S5 domain 2-like"/>
    <property type="match status" value="1"/>
</dbReference>
<dbReference type="PANTHER" id="PTHR43261">
    <property type="entry name" value="TRANSLATION ELONGATION FACTOR G-RELATED"/>
    <property type="match status" value="1"/>
</dbReference>
<dbReference type="GO" id="GO:0032790">
    <property type="term" value="P:ribosome disassembly"/>
    <property type="evidence" value="ECO:0007669"/>
    <property type="project" value="TreeGrafter"/>
</dbReference>
<dbReference type="InterPro" id="IPR027417">
    <property type="entry name" value="P-loop_NTPase"/>
</dbReference>
<dbReference type="PROSITE" id="PS51722">
    <property type="entry name" value="G_TR_2"/>
    <property type="match status" value="1"/>
</dbReference>
<dbReference type="InterPro" id="IPR041095">
    <property type="entry name" value="EFG_II"/>
</dbReference>
<dbReference type="InterPro" id="IPR020568">
    <property type="entry name" value="Ribosomal_Su5_D2-typ_SF"/>
</dbReference>
<dbReference type="Gene3D" id="3.30.230.10">
    <property type="match status" value="1"/>
</dbReference>
<dbReference type="GO" id="GO:0032543">
    <property type="term" value="P:mitochondrial translation"/>
    <property type="evidence" value="ECO:0007669"/>
    <property type="project" value="TreeGrafter"/>
</dbReference>
<dbReference type="InterPro" id="IPR031157">
    <property type="entry name" value="G_TR_CS"/>
</dbReference>
<dbReference type="NCBIfam" id="TIGR00231">
    <property type="entry name" value="small_GTP"/>
    <property type="match status" value="1"/>
</dbReference>
<dbReference type="Pfam" id="PF00009">
    <property type="entry name" value="GTP_EFTU"/>
    <property type="match status" value="1"/>
</dbReference>
<dbReference type="SMART" id="SM00889">
    <property type="entry name" value="EFG_IV"/>
    <property type="match status" value="1"/>
</dbReference>
<dbReference type="PRINTS" id="PR00315">
    <property type="entry name" value="ELONGATNFCT"/>
</dbReference>
<dbReference type="GO" id="GO:0003924">
    <property type="term" value="F:GTPase activity"/>
    <property type="evidence" value="ECO:0007669"/>
    <property type="project" value="InterPro"/>
</dbReference>
<dbReference type="SMART" id="SM00838">
    <property type="entry name" value="EFG_C"/>
    <property type="match status" value="1"/>
</dbReference>
<evidence type="ECO:0000256" key="3">
    <source>
        <dbReference type="ARBA" id="ARBA00023128"/>
    </source>
</evidence>
<dbReference type="Pfam" id="PF00679">
    <property type="entry name" value="EFG_C"/>
    <property type="match status" value="1"/>
</dbReference>
<dbReference type="Gene3D" id="3.30.70.870">
    <property type="entry name" value="Elongation Factor G (Translational Gtpase), domain 3"/>
    <property type="match status" value="1"/>
</dbReference>
<dbReference type="EMBL" id="CMVM020000188">
    <property type="status" value="NOT_ANNOTATED_CDS"/>
    <property type="molecule type" value="Genomic_DNA"/>
</dbReference>
<dbReference type="PROSITE" id="PS00301">
    <property type="entry name" value="G_TR_1"/>
    <property type="match status" value="1"/>
</dbReference>
<keyword evidence="2" id="KW-0648">Protein biosynthesis</keyword>
<dbReference type="AlphaFoldDB" id="A0A8R1TWU7"/>
<dbReference type="CDD" id="cd01514">
    <property type="entry name" value="Elongation_Factor_C"/>
    <property type="match status" value="1"/>
</dbReference>
<dbReference type="SUPFAM" id="SSF50447">
    <property type="entry name" value="Translation proteins"/>
    <property type="match status" value="1"/>
</dbReference>
<dbReference type="InterPro" id="IPR014721">
    <property type="entry name" value="Ribsml_uS5_D2-typ_fold_subgr"/>
</dbReference>
<dbReference type="InterPro" id="IPR035647">
    <property type="entry name" value="EFG_III/V"/>
</dbReference>
<dbReference type="GO" id="GO:0005759">
    <property type="term" value="C:mitochondrial matrix"/>
    <property type="evidence" value="ECO:0007669"/>
    <property type="project" value="UniProtKB-ARBA"/>
</dbReference>
<protein>
    <submittedName>
        <fullName evidence="6">Tr-type G domain-containing protein</fullName>
    </submittedName>
</protein>
<dbReference type="CDD" id="cd16262">
    <property type="entry name" value="EFG_III"/>
    <property type="match status" value="1"/>
</dbReference>
<keyword evidence="3" id="KW-0496">Mitochondrion</keyword>
<dbReference type="SUPFAM" id="SSF54980">
    <property type="entry name" value="EF-G C-terminal domain-like"/>
    <property type="match status" value="2"/>
</dbReference>
<evidence type="ECO:0000313" key="6">
    <source>
        <dbReference type="EnsemblMetazoa" id="OVOC7139.1"/>
    </source>
</evidence>
<keyword evidence="7" id="KW-1185">Reference proteome</keyword>
<dbReference type="InterPro" id="IPR009022">
    <property type="entry name" value="EFG_III"/>
</dbReference>
<reference evidence="7" key="1">
    <citation type="submission" date="2013-10" db="EMBL/GenBank/DDBJ databases">
        <title>Genome sequencing of Onchocerca volvulus.</title>
        <authorList>
            <person name="Cotton J."/>
            <person name="Tsai J."/>
            <person name="Stanley E."/>
            <person name="Tracey A."/>
            <person name="Holroyd N."/>
            <person name="Lustigman S."/>
            <person name="Berriman M."/>
        </authorList>
    </citation>
    <scope>NUCLEOTIDE SEQUENCE</scope>
</reference>
<evidence type="ECO:0000256" key="4">
    <source>
        <dbReference type="ARBA" id="ARBA00023134"/>
    </source>
</evidence>
<dbReference type="Gene3D" id="2.40.30.10">
    <property type="entry name" value="Translation factors"/>
    <property type="match status" value="1"/>
</dbReference>
<organism evidence="6 7">
    <name type="scientific">Onchocerca volvulus</name>
    <dbReference type="NCBI Taxonomy" id="6282"/>
    <lineage>
        <taxon>Eukaryota</taxon>
        <taxon>Metazoa</taxon>
        <taxon>Ecdysozoa</taxon>
        <taxon>Nematoda</taxon>
        <taxon>Chromadorea</taxon>
        <taxon>Rhabditida</taxon>
        <taxon>Spirurina</taxon>
        <taxon>Spiruromorpha</taxon>
        <taxon>Filarioidea</taxon>
        <taxon>Onchocercidae</taxon>
        <taxon>Onchocerca</taxon>
    </lineage>
</organism>
<dbReference type="InterPro" id="IPR005225">
    <property type="entry name" value="Small_GTP-bd"/>
</dbReference>